<comment type="subunit">
    <text evidence="6">Homodimer.</text>
</comment>
<dbReference type="HAMAP" id="MF_01468">
    <property type="entry name" value="RNase_Mini_III"/>
    <property type="match status" value="1"/>
</dbReference>
<keyword evidence="6" id="KW-0460">Magnesium</keyword>
<dbReference type="InterPro" id="IPR000999">
    <property type="entry name" value="RNase_III_dom"/>
</dbReference>
<dbReference type="Gene3D" id="1.10.1520.10">
    <property type="entry name" value="Ribonuclease III domain"/>
    <property type="match status" value="1"/>
</dbReference>
<feature type="domain" description="RNase III" evidence="7">
    <location>
        <begin position="31"/>
        <end position="162"/>
    </location>
</feature>
<evidence type="ECO:0000256" key="4">
    <source>
        <dbReference type="ARBA" id="ARBA00022759"/>
    </source>
</evidence>
<dbReference type="GO" id="GO:0006364">
    <property type="term" value="P:rRNA processing"/>
    <property type="evidence" value="ECO:0007669"/>
    <property type="project" value="UniProtKB-UniRule"/>
</dbReference>
<comment type="subcellular location">
    <subcellularLocation>
        <location evidence="6">Cytoplasm</location>
    </subcellularLocation>
</comment>
<dbReference type="OrthoDB" id="46571at2"/>
<evidence type="ECO:0000256" key="6">
    <source>
        <dbReference type="HAMAP-Rule" id="MF_01468"/>
    </source>
</evidence>
<keyword evidence="6" id="KW-0699">rRNA-binding</keyword>
<evidence type="ECO:0000313" key="9">
    <source>
        <dbReference type="Proteomes" id="UP000271624"/>
    </source>
</evidence>
<dbReference type="GO" id="GO:0004525">
    <property type="term" value="F:ribonuclease III activity"/>
    <property type="evidence" value="ECO:0007669"/>
    <property type="project" value="InterPro"/>
</dbReference>
<dbReference type="GO" id="GO:0005737">
    <property type="term" value="C:cytoplasm"/>
    <property type="evidence" value="ECO:0007669"/>
    <property type="project" value="UniProtKB-SubCell"/>
</dbReference>
<dbReference type="SMART" id="SM00535">
    <property type="entry name" value="RIBOc"/>
    <property type="match status" value="1"/>
</dbReference>
<dbReference type="GO" id="GO:0019843">
    <property type="term" value="F:rRNA binding"/>
    <property type="evidence" value="ECO:0007669"/>
    <property type="project" value="UniProtKB-UniRule"/>
</dbReference>
<protein>
    <recommendedName>
        <fullName evidence="6">Mini-ribonuclease 3</fullName>
        <shortName evidence="6">Mini-3</shortName>
        <shortName evidence="6">Mini-RNase 3</shortName>
        <ecNumber evidence="6">3.1.26.-</ecNumber>
    </recommendedName>
    <alternativeName>
        <fullName evidence="6">Mini-RNase III</fullName>
        <shortName evidence="6">Mini-III</shortName>
    </alternativeName>
</protein>
<dbReference type="RefSeq" id="WP_127083832.1">
    <property type="nucleotide sequence ID" value="NZ_RSCL01000014.1"/>
</dbReference>
<evidence type="ECO:0000256" key="1">
    <source>
        <dbReference type="ARBA" id="ARBA00022517"/>
    </source>
</evidence>
<reference evidence="8" key="1">
    <citation type="submission" date="2018-12" db="EMBL/GenBank/DDBJ databases">
        <authorList>
            <person name="Will S."/>
            <person name="Neumann-Schaal M."/>
            <person name="Henke P."/>
        </authorList>
    </citation>
    <scope>NUCLEOTIDE SEQUENCE</scope>
    <source>
        <strain evidence="8">PCC 7102</strain>
    </source>
</reference>
<keyword evidence="1 6" id="KW-0690">Ribosome biogenesis</keyword>
<evidence type="ECO:0000313" key="8">
    <source>
        <dbReference type="EMBL" id="RUT03268.1"/>
    </source>
</evidence>
<dbReference type="EC" id="3.1.26.-" evidence="6"/>
<dbReference type="AlphaFoldDB" id="A0A433VB23"/>
<evidence type="ECO:0000256" key="3">
    <source>
        <dbReference type="ARBA" id="ARBA00022722"/>
    </source>
</evidence>
<dbReference type="Pfam" id="PF00636">
    <property type="entry name" value="Ribonuclease_3"/>
    <property type="match status" value="1"/>
</dbReference>
<dbReference type="PANTHER" id="PTHR34276:SF1">
    <property type="entry name" value="MINI-RIBONUCLEASE 3"/>
    <property type="match status" value="1"/>
</dbReference>
<evidence type="ECO:0000256" key="5">
    <source>
        <dbReference type="ARBA" id="ARBA00022801"/>
    </source>
</evidence>
<dbReference type="PANTHER" id="PTHR34276">
    <property type="entry name" value="MINI-RIBONUCLEASE 3"/>
    <property type="match status" value="1"/>
</dbReference>
<keyword evidence="4 6" id="KW-0255">Endonuclease</keyword>
<keyword evidence="3 6" id="KW-0540">Nuclease</keyword>
<dbReference type="Proteomes" id="UP000271624">
    <property type="component" value="Unassembled WGS sequence"/>
</dbReference>
<sequence length="164" mass="18845">MKLSEEQPFEDDSESRCHDNPWNQVLKAACNKLPTQISLAELRQISPTALAYLGDAVYELYFRMYYLLPPQRIDSYHRSVVAQVRAEMQARHLQALAPELTDNELEIVRRGRNATTGRPKRVSAETYQQATSLETLVGYLYLTDEARLVELLHKIPTESIESHI</sequence>
<reference evidence="8" key="2">
    <citation type="journal article" date="2019" name="Genome Biol. Evol.">
        <title>Day and night: Metabolic profiles and evolutionary relationships of six axenic non-marine cyanobacteria.</title>
        <authorList>
            <person name="Will S.E."/>
            <person name="Henke P."/>
            <person name="Boedeker C."/>
            <person name="Huang S."/>
            <person name="Brinkmann H."/>
            <person name="Rohde M."/>
            <person name="Jarek M."/>
            <person name="Friedl T."/>
            <person name="Seufert S."/>
            <person name="Schumacher M."/>
            <person name="Overmann J."/>
            <person name="Neumann-Schaal M."/>
            <person name="Petersen J."/>
        </authorList>
    </citation>
    <scope>NUCLEOTIDE SEQUENCE [LARGE SCALE GENOMIC DNA]</scope>
    <source>
        <strain evidence="8">PCC 7102</strain>
    </source>
</reference>
<dbReference type="EMBL" id="RSCL01000014">
    <property type="protein sequence ID" value="RUT03268.1"/>
    <property type="molecule type" value="Genomic_DNA"/>
</dbReference>
<proteinExistence type="inferred from homology"/>
<comment type="similarity">
    <text evidence="6">Belongs to the MrnC RNase family.</text>
</comment>
<comment type="cofactor">
    <cofactor evidence="6">
        <name>Mg(2+)</name>
        <dbReference type="ChEBI" id="CHEBI:18420"/>
    </cofactor>
</comment>
<evidence type="ECO:0000256" key="2">
    <source>
        <dbReference type="ARBA" id="ARBA00022552"/>
    </source>
</evidence>
<comment type="caution">
    <text evidence="8">The sequence shown here is derived from an EMBL/GenBank/DDBJ whole genome shotgun (WGS) entry which is preliminary data.</text>
</comment>
<name>A0A433VB23_9CYAN</name>
<dbReference type="SUPFAM" id="SSF69065">
    <property type="entry name" value="RNase III domain-like"/>
    <property type="match status" value="1"/>
</dbReference>
<accession>A0A433VB23</accession>
<organism evidence="8 9">
    <name type="scientific">Dulcicalothrix desertica PCC 7102</name>
    <dbReference type="NCBI Taxonomy" id="232991"/>
    <lineage>
        <taxon>Bacteria</taxon>
        <taxon>Bacillati</taxon>
        <taxon>Cyanobacteriota</taxon>
        <taxon>Cyanophyceae</taxon>
        <taxon>Nostocales</taxon>
        <taxon>Calotrichaceae</taxon>
        <taxon>Dulcicalothrix</taxon>
    </lineage>
</organism>
<dbReference type="InterPro" id="IPR036389">
    <property type="entry name" value="RNase_III_sf"/>
</dbReference>
<keyword evidence="9" id="KW-1185">Reference proteome</keyword>
<keyword evidence="5 6" id="KW-0378">Hydrolase</keyword>
<comment type="function">
    <text evidence="6">Involved in correct processing of both the 5' and 3' ends of 23S rRNA precursor. Processes 30S rRNA precursor transcript even in absence of ribonuclease 3 (Rnc); Rnc processes 30S rRNA into smaller rRNA precursors.</text>
</comment>
<keyword evidence="6" id="KW-0694">RNA-binding</keyword>
<keyword evidence="2 6" id="KW-0698">rRNA processing</keyword>
<evidence type="ECO:0000259" key="7">
    <source>
        <dbReference type="SMART" id="SM00535"/>
    </source>
</evidence>
<dbReference type="InterPro" id="IPR008226">
    <property type="entry name" value="Mini3_fam"/>
</dbReference>
<keyword evidence="6" id="KW-0963">Cytoplasm</keyword>
<feature type="active site" evidence="6">
    <location>
        <position position="55"/>
    </location>
</feature>
<gene>
    <name evidence="6" type="primary">mrnC</name>
    <name evidence="8" type="ORF">DSM106972_055760</name>
</gene>